<dbReference type="InterPro" id="IPR041657">
    <property type="entry name" value="HTH_17"/>
</dbReference>
<dbReference type="AlphaFoldDB" id="A0A9W6UY68"/>
<dbReference type="Pfam" id="PF12728">
    <property type="entry name" value="HTH_17"/>
    <property type="match status" value="1"/>
</dbReference>
<sequence>MAKYLTCAQVAEILNTSERFVRRLVEERRIEFYHFGRHVRISDVALEAYIQASRVEPIALDCGIERMAA</sequence>
<gene>
    <name evidence="2" type="ORF">Arub01_41860</name>
</gene>
<keyword evidence="3" id="KW-1185">Reference proteome</keyword>
<feature type="domain" description="Helix-turn-helix" evidence="1">
    <location>
        <begin position="4"/>
        <end position="52"/>
    </location>
</feature>
<dbReference type="SUPFAM" id="SSF46955">
    <property type="entry name" value="Putative DNA-binding domain"/>
    <property type="match status" value="1"/>
</dbReference>
<dbReference type="EMBL" id="BSRZ01000011">
    <property type="protein sequence ID" value="GLW65942.1"/>
    <property type="molecule type" value="Genomic_DNA"/>
</dbReference>
<dbReference type="RefSeq" id="WP_067913376.1">
    <property type="nucleotide sequence ID" value="NZ_BSRZ01000011.1"/>
</dbReference>
<evidence type="ECO:0000313" key="2">
    <source>
        <dbReference type="EMBL" id="GLW65942.1"/>
    </source>
</evidence>
<dbReference type="Proteomes" id="UP001165124">
    <property type="component" value="Unassembled WGS sequence"/>
</dbReference>
<dbReference type="GO" id="GO:0003677">
    <property type="term" value="F:DNA binding"/>
    <property type="evidence" value="ECO:0007669"/>
    <property type="project" value="UniProtKB-KW"/>
</dbReference>
<name>A0A9W6UY68_9ACTN</name>
<comment type="caution">
    <text evidence="2">The sequence shown here is derived from an EMBL/GenBank/DDBJ whole genome shotgun (WGS) entry which is preliminary data.</text>
</comment>
<organism evidence="2 3">
    <name type="scientific">Actinomadura rubrobrunea</name>
    <dbReference type="NCBI Taxonomy" id="115335"/>
    <lineage>
        <taxon>Bacteria</taxon>
        <taxon>Bacillati</taxon>
        <taxon>Actinomycetota</taxon>
        <taxon>Actinomycetes</taxon>
        <taxon>Streptosporangiales</taxon>
        <taxon>Thermomonosporaceae</taxon>
        <taxon>Actinomadura</taxon>
    </lineage>
</organism>
<dbReference type="NCBIfam" id="TIGR01764">
    <property type="entry name" value="excise"/>
    <property type="match status" value="1"/>
</dbReference>
<reference evidence="2" key="1">
    <citation type="submission" date="2023-02" db="EMBL/GenBank/DDBJ databases">
        <title>Actinomadura rubrobrunea NBRC 14622.</title>
        <authorList>
            <person name="Ichikawa N."/>
            <person name="Sato H."/>
            <person name="Tonouchi N."/>
        </authorList>
    </citation>
    <scope>NUCLEOTIDE SEQUENCE</scope>
    <source>
        <strain evidence="2">NBRC 14622</strain>
    </source>
</reference>
<evidence type="ECO:0000259" key="1">
    <source>
        <dbReference type="Pfam" id="PF12728"/>
    </source>
</evidence>
<evidence type="ECO:0000313" key="3">
    <source>
        <dbReference type="Proteomes" id="UP001165124"/>
    </source>
</evidence>
<dbReference type="InterPro" id="IPR010093">
    <property type="entry name" value="SinI_DNA-bd"/>
</dbReference>
<keyword evidence="2" id="KW-0238">DNA-binding</keyword>
<protein>
    <submittedName>
        <fullName evidence="2">DNA-binding protein</fullName>
    </submittedName>
</protein>
<dbReference type="InterPro" id="IPR009061">
    <property type="entry name" value="DNA-bd_dom_put_sf"/>
</dbReference>
<accession>A0A9W6UY68</accession>
<proteinExistence type="predicted"/>